<evidence type="ECO:0008006" key="2">
    <source>
        <dbReference type="Google" id="ProtNLM"/>
    </source>
</evidence>
<accession>A0A6J7WF50</accession>
<name>A0A6J7WF50_9CAUD</name>
<reference evidence="1" key="1">
    <citation type="submission" date="2020-05" db="EMBL/GenBank/DDBJ databases">
        <authorList>
            <person name="Chiriac C."/>
            <person name="Salcher M."/>
            <person name="Ghai R."/>
            <person name="Kavagutti S V."/>
        </authorList>
    </citation>
    <scope>NUCLEOTIDE SEQUENCE</scope>
</reference>
<protein>
    <recommendedName>
        <fullName evidence="2">Helix-turn-helix domain containing protein</fullName>
    </recommendedName>
</protein>
<organism evidence="1">
    <name type="scientific">uncultured Caudovirales phage</name>
    <dbReference type="NCBI Taxonomy" id="2100421"/>
    <lineage>
        <taxon>Viruses</taxon>
        <taxon>Duplodnaviria</taxon>
        <taxon>Heunggongvirae</taxon>
        <taxon>Uroviricota</taxon>
        <taxon>Caudoviricetes</taxon>
        <taxon>Peduoviridae</taxon>
        <taxon>Maltschvirus</taxon>
        <taxon>Maltschvirus maltsch</taxon>
    </lineage>
</organism>
<evidence type="ECO:0000313" key="1">
    <source>
        <dbReference type="EMBL" id="CAB5194927.1"/>
    </source>
</evidence>
<proteinExistence type="predicted"/>
<gene>
    <name evidence="1" type="ORF">UFOVP175_32</name>
</gene>
<sequence>MESAELLRRIRDELCKRPKVPDSEWKTARQWGTVWGLGISQTNKMLLHGIESGLMEVQRFRVSTPTRGAYPIPHYRQIK</sequence>
<dbReference type="EMBL" id="LR798221">
    <property type="protein sequence ID" value="CAB5194927.1"/>
    <property type="molecule type" value="Genomic_DNA"/>
</dbReference>